<dbReference type="FunFam" id="3.30.950.10:FF:000002">
    <property type="entry name" value="Ribosomal RNA small subunit methyltransferase I"/>
    <property type="match status" value="1"/>
</dbReference>
<dbReference type="AlphaFoldDB" id="A0A1H9VRH9"/>
<evidence type="ECO:0000256" key="5">
    <source>
        <dbReference type="ARBA" id="ARBA00022691"/>
    </source>
</evidence>
<dbReference type="InterPro" id="IPR008189">
    <property type="entry name" value="rRNA_ssu_MeTfrase_I"/>
</dbReference>
<evidence type="ECO:0000256" key="3">
    <source>
        <dbReference type="ARBA" id="ARBA00022603"/>
    </source>
</evidence>
<gene>
    <name evidence="6" type="primary">rsmI</name>
    <name evidence="8" type="ORF">SAMN05444126_12313</name>
</gene>
<keyword evidence="9" id="KW-1185">Reference proteome</keyword>
<protein>
    <recommendedName>
        <fullName evidence="6">Ribosomal RNA small subunit methyltransferase I</fullName>
        <ecNumber evidence="6">2.1.1.198</ecNumber>
    </recommendedName>
    <alternativeName>
        <fullName evidence="6">16S rRNA 2'-O-ribose C1402 methyltransferase</fullName>
    </alternativeName>
    <alternativeName>
        <fullName evidence="6">rRNA (cytidine-2'-O-)-methyltransferase RsmI</fullName>
    </alternativeName>
</protein>
<evidence type="ECO:0000259" key="7">
    <source>
        <dbReference type="Pfam" id="PF00590"/>
    </source>
</evidence>
<sequence length="295" mass="33026">MNEQRSFDQTAVSGALYLVPTPIGNLQDMTYRAVDTLKSVTMIAAEDTRRTKNLCRAFEIDARLISYHEHNKQEKEAWLVERIRAGDTIALVSDAGTPAISDPGADLVERLTAENLPVISLPGANAALTALVSSGLPTDAFTFIGFVDRHKKNRAEILASWRGHAATLIFYESPYRVSEFLNAAYEAFGNRRAVIARELTKQFETVVRGTLAELCTYAKDETLKGECVLLIEGASEQEQLESRNPEWWEHLSVLDHVEAYVQNGEAAKEAIKKTARDRGMPKRDVYHVYHIEEND</sequence>
<accession>A0A1H9VRH9</accession>
<dbReference type="PANTHER" id="PTHR46111">
    <property type="entry name" value="RIBOSOMAL RNA SMALL SUBUNIT METHYLTRANSFERASE I"/>
    <property type="match status" value="1"/>
</dbReference>
<name>A0A1H9VRH9_9BACI</name>
<dbReference type="InterPro" id="IPR018063">
    <property type="entry name" value="SAM_MeTrfase_RsmI_CS"/>
</dbReference>
<comment type="function">
    <text evidence="6">Catalyzes the 2'-O-methylation of the ribose of cytidine 1402 (C1402) in 16S rRNA.</text>
</comment>
<dbReference type="InterPro" id="IPR000878">
    <property type="entry name" value="4pyrrol_Mease"/>
</dbReference>
<dbReference type="SUPFAM" id="SSF53790">
    <property type="entry name" value="Tetrapyrrole methylase"/>
    <property type="match status" value="1"/>
</dbReference>
<evidence type="ECO:0000256" key="6">
    <source>
        <dbReference type="HAMAP-Rule" id="MF_01877"/>
    </source>
</evidence>
<dbReference type="EMBL" id="FOGV01000023">
    <property type="protein sequence ID" value="SES24114.1"/>
    <property type="molecule type" value="Genomic_DNA"/>
</dbReference>
<keyword evidence="2 6" id="KW-0698">rRNA processing</keyword>
<comment type="caution">
    <text evidence="8">The sequence shown here is derived from an EMBL/GenBank/DDBJ whole genome shotgun (WGS) entry which is preliminary data.</text>
</comment>
<dbReference type="Gene3D" id="3.40.1010.10">
    <property type="entry name" value="Cobalt-precorrin-4 Transmethylase, Domain 1"/>
    <property type="match status" value="1"/>
</dbReference>
<reference evidence="9" key="1">
    <citation type="submission" date="2016-10" db="EMBL/GenBank/DDBJ databases">
        <authorList>
            <person name="de Groot N.N."/>
        </authorList>
    </citation>
    <scope>NUCLEOTIDE SEQUENCE [LARGE SCALE GENOMIC DNA]</scope>
    <source>
        <strain evidence="9">10nlg</strain>
    </source>
</reference>
<dbReference type="Pfam" id="PF00590">
    <property type="entry name" value="TP_methylase"/>
    <property type="match status" value="1"/>
</dbReference>
<comment type="catalytic activity">
    <reaction evidence="6">
        <text>cytidine(1402) in 16S rRNA + S-adenosyl-L-methionine = 2'-O-methylcytidine(1402) in 16S rRNA + S-adenosyl-L-homocysteine + H(+)</text>
        <dbReference type="Rhea" id="RHEA:42924"/>
        <dbReference type="Rhea" id="RHEA-COMP:10285"/>
        <dbReference type="Rhea" id="RHEA-COMP:10286"/>
        <dbReference type="ChEBI" id="CHEBI:15378"/>
        <dbReference type="ChEBI" id="CHEBI:57856"/>
        <dbReference type="ChEBI" id="CHEBI:59789"/>
        <dbReference type="ChEBI" id="CHEBI:74495"/>
        <dbReference type="ChEBI" id="CHEBI:82748"/>
        <dbReference type="EC" id="2.1.1.198"/>
    </reaction>
</comment>
<feature type="domain" description="Tetrapyrrole methylase" evidence="7">
    <location>
        <begin position="16"/>
        <end position="214"/>
    </location>
</feature>
<dbReference type="PANTHER" id="PTHR46111:SF1">
    <property type="entry name" value="RIBOSOMAL RNA SMALL SUBUNIT METHYLTRANSFERASE I"/>
    <property type="match status" value="1"/>
</dbReference>
<evidence type="ECO:0000256" key="1">
    <source>
        <dbReference type="ARBA" id="ARBA00022490"/>
    </source>
</evidence>
<dbReference type="GO" id="GO:0005737">
    <property type="term" value="C:cytoplasm"/>
    <property type="evidence" value="ECO:0007669"/>
    <property type="project" value="UniProtKB-SubCell"/>
</dbReference>
<dbReference type="InterPro" id="IPR014777">
    <property type="entry name" value="4pyrrole_Mease_sub1"/>
</dbReference>
<dbReference type="CDD" id="cd11648">
    <property type="entry name" value="RsmI"/>
    <property type="match status" value="1"/>
</dbReference>
<dbReference type="Gene3D" id="3.30.950.10">
    <property type="entry name" value="Methyltransferase, Cobalt-precorrin-4 Transmethylase, Domain 2"/>
    <property type="match status" value="1"/>
</dbReference>
<dbReference type="STRING" id="1464123.SAMN05444126_12313"/>
<keyword evidence="1 6" id="KW-0963">Cytoplasm</keyword>
<dbReference type="NCBIfam" id="TIGR00096">
    <property type="entry name" value="16S rRNA (cytidine(1402)-2'-O)-methyltransferase"/>
    <property type="match status" value="1"/>
</dbReference>
<comment type="subcellular location">
    <subcellularLocation>
        <location evidence="6">Cytoplasm</location>
    </subcellularLocation>
</comment>
<evidence type="ECO:0000313" key="9">
    <source>
        <dbReference type="Proteomes" id="UP000199318"/>
    </source>
</evidence>
<evidence type="ECO:0000256" key="2">
    <source>
        <dbReference type="ARBA" id="ARBA00022552"/>
    </source>
</evidence>
<proteinExistence type="inferred from homology"/>
<dbReference type="RefSeq" id="WP_093074006.1">
    <property type="nucleotide sequence ID" value="NZ_FOGV01000023.1"/>
</dbReference>
<dbReference type="FunFam" id="3.40.1010.10:FF:000002">
    <property type="entry name" value="Ribosomal RNA small subunit methyltransferase I"/>
    <property type="match status" value="1"/>
</dbReference>
<dbReference type="InterPro" id="IPR014776">
    <property type="entry name" value="4pyrrole_Mease_sub2"/>
</dbReference>
<keyword evidence="5 6" id="KW-0949">S-adenosyl-L-methionine</keyword>
<keyword evidence="3 6" id="KW-0489">Methyltransferase</keyword>
<organism evidence="8 9">
    <name type="scientific">Salisediminibacterium halotolerans</name>
    <dbReference type="NCBI Taxonomy" id="517425"/>
    <lineage>
        <taxon>Bacteria</taxon>
        <taxon>Bacillati</taxon>
        <taxon>Bacillota</taxon>
        <taxon>Bacilli</taxon>
        <taxon>Bacillales</taxon>
        <taxon>Bacillaceae</taxon>
        <taxon>Salisediminibacterium</taxon>
    </lineage>
</organism>
<keyword evidence="4 6" id="KW-0808">Transferase</keyword>
<evidence type="ECO:0000256" key="4">
    <source>
        <dbReference type="ARBA" id="ARBA00022679"/>
    </source>
</evidence>
<dbReference type="OrthoDB" id="9809084at2"/>
<dbReference type="GO" id="GO:0070677">
    <property type="term" value="F:rRNA (cytosine-2'-O-)-methyltransferase activity"/>
    <property type="evidence" value="ECO:0007669"/>
    <property type="project" value="UniProtKB-UniRule"/>
</dbReference>
<dbReference type="PIRSF" id="PIRSF005917">
    <property type="entry name" value="MTase_YraL"/>
    <property type="match status" value="1"/>
</dbReference>
<dbReference type="Proteomes" id="UP000199318">
    <property type="component" value="Unassembled WGS sequence"/>
</dbReference>
<dbReference type="HAMAP" id="MF_01877">
    <property type="entry name" value="16SrRNA_methyltr_I"/>
    <property type="match status" value="1"/>
</dbReference>
<dbReference type="EC" id="2.1.1.198" evidence="6"/>
<dbReference type="InterPro" id="IPR035996">
    <property type="entry name" value="4pyrrol_Methylase_sf"/>
</dbReference>
<comment type="similarity">
    <text evidence="6">Belongs to the methyltransferase superfamily. RsmI family.</text>
</comment>
<dbReference type="PROSITE" id="PS01296">
    <property type="entry name" value="RSMI"/>
    <property type="match status" value="1"/>
</dbReference>
<evidence type="ECO:0000313" key="8">
    <source>
        <dbReference type="EMBL" id="SES24114.1"/>
    </source>
</evidence>